<feature type="compositionally biased region" description="Basic residues" evidence="1">
    <location>
        <begin position="1"/>
        <end position="10"/>
    </location>
</feature>
<accession>A0A177A210</accession>
<dbReference type="GeneID" id="36290629"/>
<dbReference type="RefSeq" id="XP_024320822.1">
    <property type="nucleotide sequence ID" value="XM_024471151.1"/>
</dbReference>
<feature type="domain" description="PD-(D/E)XK nuclease-like" evidence="2">
    <location>
        <begin position="102"/>
        <end position="367"/>
    </location>
</feature>
<proteinExistence type="predicted"/>
<sequence>MSRSPKKRKTNPPTAPSDALSEYSLPTPSDRVRASSPPRELREIYKYAQPPIRFLTTPDEHTPETVLELFKNLQEASSAAAIPAIFKARIHDTYPYQSIPLSAFVPTEQTLQSSEVESTWKLAASLLSKARQAFEGNEPEGSWIRLASEVLDGVFEGSELKLLRTMDVQYSDINSATLLPTVNDFAIPVKKADLAVAIHSAKPAASMIYESIRKQNPAMKLSQMQDASVSRMALPICVEVGEPGKSYNEASIQLGVWCCAGLLKLHELRLQQGDIDAEETVPLIGMTAIGLDWKSHVAYKLPDDGAVVSHFHFHTPYEVDKSSADLPGVVKVILGPVSIGGYEDIRSFFVLNSVFKIIAKWAEQDYWTHFRGIFGV</sequence>
<feature type="region of interest" description="Disordered" evidence="1">
    <location>
        <begin position="1"/>
        <end position="40"/>
    </location>
</feature>
<name>A0A177A210_9PEZI</name>
<dbReference type="Proteomes" id="UP000077154">
    <property type="component" value="Unassembled WGS sequence"/>
</dbReference>
<dbReference type="AlphaFoldDB" id="A0A177A210"/>
<dbReference type="VEuPathDB" id="FungiDB:GMDG_04486"/>
<dbReference type="Pfam" id="PF20516">
    <property type="entry name" value="PDDEXK_12"/>
    <property type="match status" value="1"/>
</dbReference>
<evidence type="ECO:0000313" key="3">
    <source>
        <dbReference type="EMBL" id="OAF55522.1"/>
    </source>
</evidence>
<evidence type="ECO:0000259" key="2">
    <source>
        <dbReference type="Pfam" id="PF20516"/>
    </source>
</evidence>
<dbReference type="EMBL" id="KV441408">
    <property type="protein sequence ID" value="OAF55522.1"/>
    <property type="molecule type" value="Genomic_DNA"/>
</dbReference>
<dbReference type="InterPro" id="IPR046797">
    <property type="entry name" value="PDDEXK_12"/>
</dbReference>
<protein>
    <recommendedName>
        <fullName evidence="2">PD-(D/E)XK nuclease-like domain-containing protein</fullName>
    </recommendedName>
</protein>
<evidence type="ECO:0000256" key="1">
    <source>
        <dbReference type="SAM" id="MobiDB-lite"/>
    </source>
</evidence>
<dbReference type="OrthoDB" id="4161186at2759"/>
<gene>
    <name evidence="3" type="ORF">VC83_07584</name>
</gene>
<reference evidence="3" key="1">
    <citation type="submission" date="2016-03" db="EMBL/GenBank/DDBJ databases">
        <title>Updated assembly of Pseudogymnoascus destructans, the fungus causing white-nose syndrome of bats.</title>
        <authorList>
            <person name="Palmer J.M."/>
            <person name="Drees K.P."/>
            <person name="Foster J.T."/>
            <person name="Lindner D.L."/>
        </authorList>
    </citation>
    <scope>NUCLEOTIDE SEQUENCE [LARGE SCALE GENOMIC DNA]</scope>
    <source>
        <strain evidence="3">20631-21</strain>
    </source>
</reference>
<organism evidence="3">
    <name type="scientific">Pseudogymnoascus destructans</name>
    <dbReference type="NCBI Taxonomy" id="655981"/>
    <lineage>
        <taxon>Eukaryota</taxon>
        <taxon>Fungi</taxon>
        <taxon>Dikarya</taxon>
        <taxon>Ascomycota</taxon>
        <taxon>Pezizomycotina</taxon>
        <taxon>Leotiomycetes</taxon>
        <taxon>Thelebolales</taxon>
        <taxon>Thelebolaceae</taxon>
        <taxon>Pseudogymnoascus</taxon>
    </lineage>
</organism>